<evidence type="ECO:0000313" key="4">
    <source>
        <dbReference type="EMBL" id="AJG23201.1"/>
    </source>
</evidence>
<keyword evidence="2" id="KW-0732">Signal</keyword>
<dbReference type="AlphaFoldDB" id="A0A0C4YRH6"/>
<evidence type="ECO:0000256" key="2">
    <source>
        <dbReference type="SAM" id="SignalP"/>
    </source>
</evidence>
<dbReference type="InterPro" id="IPR032635">
    <property type="entry name" value="Anti_2"/>
</dbReference>
<sequence length="130" mass="14387">MTRHPLLRTTLLCAALLAPAAPAFAYLDTFIHGTVIGNMSQKESASLAQSVGKVLNDGTDGTMAPWTSPAQGKRKPIEGQLTPLRSKTDKGQSCRQLKMQLRRADQEDNWTGWFCKQSDGRWRSRKVADD</sequence>
<proteinExistence type="predicted"/>
<feature type="signal peptide" evidence="2">
    <location>
        <begin position="1"/>
        <end position="25"/>
    </location>
</feature>
<name>A0A0C4YRH6_9BURK</name>
<feature type="chain" id="PRO_5002174309" description="Surface antigen domain-containing protein" evidence="2">
    <location>
        <begin position="26"/>
        <end position="130"/>
    </location>
</feature>
<dbReference type="Pfam" id="PF16998">
    <property type="entry name" value="17kDa_Anti_2"/>
    <property type="match status" value="1"/>
</dbReference>
<dbReference type="EMBL" id="CP010537">
    <property type="protein sequence ID" value="AJG23201.1"/>
    <property type="molecule type" value="Genomic_DNA"/>
</dbReference>
<dbReference type="OrthoDB" id="8686789at2"/>
<keyword evidence="5" id="KW-1185">Reference proteome</keyword>
<reference evidence="4 5" key="1">
    <citation type="journal article" date="2015" name="Genome Announc.">
        <title>Complete Genome Sequence of Cupriavidus basilensis 4G11, Isolated from the Oak Ridge Field Research Center Site.</title>
        <authorList>
            <person name="Ray J."/>
            <person name="Waters R.J."/>
            <person name="Skerker J.M."/>
            <person name="Kuehl J.V."/>
            <person name="Price M.N."/>
            <person name="Huang J."/>
            <person name="Chakraborty R."/>
            <person name="Arkin A.P."/>
            <person name="Deutschbauer A."/>
        </authorList>
    </citation>
    <scope>NUCLEOTIDE SEQUENCE [LARGE SCALE GENOMIC DNA]</scope>
    <source>
        <strain evidence="4">4G11</strain>
    </source>
</reference>
<evidence type="ECO:0000256" key="1">
    <source>
        <dbReference type="SAM" id="MobiDB-lite"/>
    </source>
</evidence>
<feature type="region of interest" description="Disordered" evidence="1">
    <location>
        <begin position="58"/>
        <end position="94"/>
    </location>
</feature>
<evidence type="ECO:0000313" key="5">
    <source>
        <dbReference type="Proteomes" id="UP000031843"/>
    </source>
</evidence>
<accession>A0A0C4YRH6</accession>
<feature type="domain" description="Surface antigen" evidence="3">
    <location>
        <begin position="45"/>
        <end position="123"/>
    </location>
</feature>
<dbReference type="Proteomes" id="UP000031843">
    <property type="component" value="Chromosome secondary"/>
</dbReference>
<dbReference type="KEGG" id="cbw:RR42_s1613"/>
<evidence type="ECO:0000259" key="3">
    <source>
        <dbReference type="Pfam" id="PF16998"/>
    </source>
</evidence>
<gene>
    <name evidence="4" type="ORF">RR42_s1613</name>
</gene>
<dbReference type="RefSeq" id="WP_043354927.1">
    <property type="nucleotide sequence ID" value="NZ_CP010537.1"/>
</dbReference>
<organism evidence="4 5">
    <name type="scientific">Cupriavidus basilensis</name>
    <dbReference type="NCBI Taxonomy" id="68895"/>
    <lineage>
        <taxon>Bacteria</taxon>
        <taxon>Pseudomonadati</taxon>
        <taxon>Pseudomonadota</taxon>
        <taxon>Betaproteobacteria</taxon>
        <taxon>Burkholderiales</taxon>
        <taxon>Burkholderiaceae</taxon>
        <taxon>Cupriavidus</taxon>
    </lineage>
</organism>
<protein>
    <recommendedName>
        <fullName evidence="3">Surface antigen domain-containing protein</fullName>
    </recommendedName>
</protein>